<evidence type="ECO:0000256" key="1">
    <source>
        <dbReference type="SAM" id="MobiDB-lite"/>
    </source>
</evidence>
<comment type="caution">
    <text evidence="3">The sequence shown here is derived from an EMBL/GenBank/DDBJ whole genome shotgun (WGS) entry which is preliminary data.</text>
</comment>
<dbReference type="RefSeq" id="WP_330194816.1">
    <property type="nucleotide sequence ID" value="NZ_JAZDRO010000001.1"/>
</dbReference>
<keyword evidence="2" id="KW-1133">Transmembrane helix</keyword>
<dbReference type="Proteomes" id="UP001310692">
    <property type="component" value="Unassembled WGS sequence"/>
</dbReference>
<name>A0ABU7LUN2_9PROT</name>
<feature type="region of interest" description="Disordered" evidence="1">
    <location>
        <begin position="1"/>
        <end position="26"/>
    </location>
</feature>
<protein>
    <recommendedName>
        <fullName evidence="5">Inner membrane protein</fullName>
    </recommendedName>
</protein>
<feature type="transmembrane region" description="Helical" evidence="2">
    <location>
        <begin position="34"/>
        <end position="55"/>
    </location>
</feature>
<keyword evidence="2" id="KW-0812">Transmembrane</keyword>
<evidence type="ECO:0008006" key="5">
    <source>
        <dbReference type="Google" id="ProtNLM"/>
    </source>
</evidence>
<proteinExistence type="predicted"/>
<evidence type="ECO:0000313" key="3">
    <source>
        <dbReference type="EMBL" id="MEE2565278.1"/>
    </source>
</evidence>
<dbReference type="Gene3D" id="1.20.5.340">
    <property type="match status" value="1"/>
</dbReference>
<feature type="compositionally biased region" description="Acidic residues" evidence="1">
    <location>
        <begin position="8"/>
        <end position="20"/>
    </location>
</feature>
<organism evidence="3 4">
    <name type="scientific">Hyphobacterium marinum</name>
    <dbReference type="NCBI Taxonomy" id="3116574"/>
    <lineage>
        <taxon>Bacteria</taxon>
        <taxon>Pseudomonadati</taxon>
        <taxon>Pseudomonadota</taxon>
        <taxon>Alphaproteobacteria</taxon>
        <taxon>Maricaulales</taxon>
        <taxon>Maricaulaceae</taxon>
        <taxon>Hyphobacterium</taxon>
    </lineage>
</organism>
<dbReference type="EMBL" id="JAZDRO010000001">
    <property type="protein sequence ID" value="MEE2565278.1"/>
    <property type="molecule type" value="Genomic_DNA"/>
</dbReference>
<gene>
    <name evidence="3" type="ORF">V0U35_01195</name>
</gene>
<accession>A0ABU7LUN2</accession>
<evidence type="ECO:0000313" key="4">
    <source>
        <dbReference type="Proteomes" id="UP001310692"/>
    </source>
</evidence>
<keyword evidence="4" id="KW-1185">Reference proteome</keyword>
<sequence>MTKSSEPEPVDAEFEPAPVEDNDRPRRGGFGGGLLLFLTAAIAGGALGLAGAWWLDGQQAIPEATDPSGTLAALETRLAALESADPAGDIANDYAALRDRVERLESAPPVVIGEGDPETISALETRIAALEAAGSGDAGPAYDDSALTERLDTVAQTAERAETLANQALDGVSALPEGGGDSSEAITALEARIAALESAEPDESPAVDLSGLEARIAAAETLAQVASDRAASLEATRESGGDNDNARTLAARTLALMALAEIAETSDPFEAERAALARLWRGRTELSSLQSLARAGVPDRESLAADFPRAEIEAAAGPSRAFFGLIEVRRTTGAEDGDGPLALAALADARLQRGDLEGAVAATERLEGEALDAARPWLLSAQARLQVESALDSLRAALVEDAASQGEDPR</sequence>
<evidence type="ECO:0000256" key="2">
    <source>
        <dbReference type="SAM" id="Phobius"/>
    </source>
</evidence>
<keyword evidence="2" id="KW-0472">Membrane</keyword>
<reference evidence="3 4" key="1">
    <citation type="submission" date="2024-01" db="EMBL/GenBank/DDBJ databases">
        <title>Hyphobacterium bacterium isolated from marine sediment.</title>
        <authorList>
            <person name="Zhao S."/>
        </authorList>
    </citation>
    <scope>NUCLEOTIDE SEQUENCE [LARGE SCALE GENOMIC DNA]</scope>
    <source>
        <strain evidence="3 4">Y60-23</strain>
    </source>
</reference>